<organism evidence="2 3">
    <name type="scientific">Thalassiosira oceanica</name>
    <name type="common">Marine diatom</name>
    <dbReference type="NCBI Taxonomy" id="159749"/>
    <lineage>
        <taxon>Eukaryota</taxon>
        <taxon>Sar</taxon>
        <taxon>Stramenopiles</taxon>
        <taxon>Ochrophyta</taxon>
        <taxon>Bacillariophyta</taxon>
        <taxon>Coscinodiscophyceae</taxon>
        <taxon>Thalassiosirophycidae</taxon>
        <taxon>Thalassiosirales</taxon>
        <taxon>Thalassiosiraceae</taxon>
        <taxon>Thalassiosira</taxon>
    </lineage>
</organism>
<feature type="compositionally biased region" description="Polar residues" evidence="1">
    <location>
        <begin position="2176"/>
        <end position="2188"/>
    </location>
</feature>
<reference evidence="2 3" key="1">
    <citation type="journal article" date="2012" name="Genome Biol.">
        <title>Genome and low-iron response of an oceanic diatom adapted to chronic iron limitation.</title>
        <authorList>
            <person name="Lommer M."/>
            <person name="Specht M."/>
            <person name="Roy A.S."/>
            <person name="Kraemer L."/>
            <person name="Andreson R."/>
            <person name="Gutowska M.A."/>
            <person name="Wolf J."/>
            <person name="Bergner S.V."/>
            <person name="Schilhabel M.B."/>
            <person name="Klostermeier U.C."/>
            <person name="Beiko R.G."/>
            <person name="Rosenstiel P."/>
            <person name="Hippler M."/>
            <person name="Laroche J."/>
        </authorList>
    </citation>
    <scope>NUCLEOTIDE SEQUENCE [LARGE SCALE GENOMIC DNA]</scope>
    <source>
        <strain evidence="2 3">CCMP1005</strain>
    </source>
</reference>
<accession>K0SFJ1</accession>
<dbReference type="OMA" id="CAEISAN"/>
<evidence type="ECO:0000256" key="1">
    <source>
        <dbReference type="SAM" id="MobiDB-lite"/>
    </source>
</evidence>
<comment type="caution">
    <text evidence="2">The sequence shown here is derived from an EMBL/GenBank/DDBJ whole genome shotgun (WGS) entry which is preliminary data.</text>
</comment>
<evidence type="ECO:0000313" key="2">
    <source>
        <dbReference type="EMBL" id="EJK57402.1"/>
    </source>
</evidence>
<protein>
    <submittedName>
        <fullName evidence="2">Uncharacterized protein</fullName>
    </submittedName>
</protein>
<proteinExistence type="predicted"/>
<dbReference type="PANTHER" id="PTHR15678:SF6">
    <property type="entry name" value="BRIDGE-LIKE LIPID TRANSFER PROTEIN FAMILY MEMBER 2"/>
    <property type="match status" value="1"/>
</dbReference>
<feature type="region of interest" description="Disordered" evidence="1">
    <location>
        <begin position="2176"/>
        <end position="2226"/>
    </location>
</feature>
<gene>
    <name evidence="2" type="ORF">THAOC_22557</name>
</gene>
<evidence type="ECO:0000313" key="3">
    <source>
        <dbReference type="Proteomes" id="UP000266841"/>
    </source>
</evidence>
<dbReference type="Proteomes" id="UP000266841">
    <property type="component" value="Unassembled WGS sequence"/>
</dbReference>
<dbReference type="eggNOG" id="ENOG502RMKY">
    <property type="taxonomic scope" value="Eukaryota"/>
</dbReference>
<dbReference type="EMBL" id="AGNL01028342">
    <property type="protein sequence ID" value="EJK57402.1"/>
    <property type="molecule type" value="Genomic_DNA"/>
</dbReference>
<keyword evidence="3" id="KW-1185">Reference proteome</keyword>
<sequence>MEMARILRTSLFVADLSCAIGIAALLTQLNTMQEAGSIVACLISTLSVISIIQLCRRSGSPGDECTSRIFDSNDGSDSIMLYERRERKKLRQFIFDGDLPAASPELEQFIRDSSEDDAATRSMSSYSLDCTLTPALRFAVTILVLFHNVWRLKSSVRLAVGRDMSPPLLGPLFRLFLCLVERVACRSQAHGGGELLQLAFDCLSISSSRLTLRKPAAGEGCDAKGHRPRWGLALKDVAFAFTILLRRKGRDSDGRIVQVTTHSTSLRLELKSFEIGLAPRLCDWIKVDGVRVKIHSSSTPANCHPEIDALATSNGGVQLFLMLDRANVFTGKGVSCSELKCRLLDRKATVASMLVPPWFLVKSTPEKVKVSIGQSGIDSFVLGADFQAMRSILEMMGPFLRELGQRKRAISSQKPKKTSNKTQFKLDEVDARVNLHCYALLRPSLDQDDECLTMTAALRTYLNEQANNLAMVNAGNFNVRRHLIEQERGDSCVISLGQVNVYRVKEELESNDDELISTVEVGPLTARVNDSDIEMAAGLLYQTNCIKRIRNELKGKAQSSQREISVSDQRRGTLGTKVARNIGRLTLSVELVDTAVLVSDGESIARIALLIENKLIATLERNIDEDVAHQTTDDLKSFAPRDLFDAELSRCEISYFFRSEVKDLKCAMAFTPHSQLPRIGDFGIKPDKTLFIQISELGISSTLPTKNTSTDEISKAINVSFAGLNIYEADQVVMQLNDSASYFSSLLDHAQVVKVASCDGAFCLVDKISIRNRERHEFISMDFGDITITWSPISQWLMMSCVKRIDGAKNLFRARSSVQHSSAKVRYDHMTSHIRITLEPSASAKVDAYIGVRTVAHAAIDGFIMNVSLEKPTSGQCQTKPNVALRTQRLEICLDDVTGPIFLLDSISLNNVTRTATQEEVQDYMSKQGNSCCLATDVAVDSDGNALKEIFELCLGPVVATLPPELHLGAAIEDLLLTPKALFAGLNSLKTNYVRPKKMYQLMSIKFSAPFLSIIALRDADPSDPVDRSGRQEELGLCIENLEFGVERNCPPSHTQSQIRSFDEDGSDDIAYGPVIQGGLMTIYIESVFFSLRPLNLALPLAMISNLRWSGYLFLCEVDQSCQVVQGRPVIHRLNHQGQSDYCLTTYASGIPVKVYTDSDLTCAEISANWGQVMGMSVPRLMECIARILPPPPEPVAGIPPLVWWDNVRFFVHGSIKLSSAALKFRWLLDAVENADESILLQCSKFCISYSVGRFEVEAVDLTLSVPSIPYDMSIHPSDKALGKPSIILPHQVHRSTGDDMQPLLYVCELSLITDIEWKTKGSCFGHHSAYMKGEQVAPDKFTLFRSDGCSIEYDVVLPSGSECSNWIALRIDLLPWFTHLNTAISYPQPVNDQEHGPLPEFRRVSIDLEINDLKLLTWFGVTKDNRPDSVCFLFPRVQYQSMHTHKEIIIEPSKAALFDLSGMDLDQNSTTNFDSNNEMAEVEMTIDQFASTLNPTTNKPPNPSAQRPRSIIEYFLLLQDKSNQIEELDFVIETNQIDITNRSLGAILSEIGEDNHERRTTMLDEHTYQGQNRTTWCILVSQLRLLWTLDISFLRLYGEGPGPVSNTYEPFPVYAIGYMKAQVRLRQKLETTDAEDGDGQGLGQDGASIKDGYEIALPLEQSNEYQQSRLGYLLDCNESIENSTEIGDKSPHRSAMDTKRNSTLPTLDIQFSNPQVQLHSNSTGGSIVLAAESAHIEGRKFSHFIISNSRSSADKVTPSDLLRKTEQTYSISNMEAYSTSVDVDIVGLPWLQTQDDSADPSVSGLEEHFVIGSCETNTVTGREDHLPPKKSAIFPNHLKHHEPLPFLQSGLLSKILEKFTCQSQQLFHREPVHYSKDDLSRFIQLGLIVEDRGTDIVDGINLSIDTLSFNLNSYQYRTTLDVIRNVLLVPPQQHVRNQRIELNEDDDEPRTPVFTQHVDMSSSTARDELEEALRDVPTDRGLGKKSRQALRTVASNLLQDLEDKIVLLGGARTNRRISYDLSRLLWRIESEEVLDDVTIDITGFQGEHEYSSNGSVVSSFSLTDINVSSSKPGPDSINFVDPTSVFKAELEGEKSGKERLAAVRVETLPRVVKGFTLYNHVEVNLFPGVVHHLVVQISKSIGKLFLSYFGLSKDDLREEHDSASMSSGTTITTAALSTDPSASPTQKFHNKSLLIGGKDSPRSSNSAAMNDARNDPKGSASAESPSQEITFVKVLRIGHSDMNVSFGGFRRLNQTSLDISVPAYQKVYKIGSFTYLVQKYLKHLTVEIVKSGASSVFLRKKISDLGSDEILPTLPETDGYSDRGSIIARHLRRSMDQNVGAEQICKYLM</sequence>
<dbReference type="OrthoDB" id="10261079at2759"/>
<dbReference type="Pfam" id="PF10344">
    <property type="entry name" value="Hobbit"/>
    <property type="match status" value="1"/>
</dbReference>
<dbReference type="InterPro" id="IPR045167">
    <property type="entry name" value="Hobbit"/>
</dbReference>
<name>K0SFJ1_THAOC</name>
<dbReference type="PANTHER" id="PTHR15678">
    <property type="entry name" value="ANTIGEN MLAA-22-RELATED"/>
    <property type="match status" value="1"/>
</dbReference>